<evidence type="ECO:0000313" key="3">
    <source>
        <dbReference type="EMBL" id="KAJ9185802.1"/>
    </source>
</evidence>
<feature type="signal peptide" evidence="2">
    <location>
        <begin position="1"/>
        <end position="19"/>
    </location>
</feature>
<dbReference type="EMBL" id="JARPOI010000003">
    <property type="protein sequence ID" value="KAJ9185802.1"/>
    <property type="molecule type" value="Genomic_DNA"/>
</dbReference>
<evidence type="ECO:0000256" key="1">
    <source>
        <dbReference type="SAM" id="MobiDB-lite"/>
    </source>
</evidence>
<feature type="region of interest" description="Disordered" evidence="1">
    <location>
        <begin position="50"/>
        <end position="77"/>
    </location>
</feature>
<dbReference type="Proteomes" id="UP001174677">
    <property type="component" value="Chromosome 3"/>
</dbReference>
<protein>
    <submittedName>
        <fullName evidence="3">Uncharacterized protein</fullName>
    </submittedName>
</protein>
<gene>
    <name evidence="3" type="ORF">P3X46_005393</name>
</gene>
<keyword evidence="4" id="KW-1185">Reference proteome</keyword>
<proteinExistence type="predicted"/>
<reference evidence="3" key="1">
    <citation type="journal article" date="2023" name="Plant Biotechnol. J.">
        <title>Chromosome-level wild Hevea brasiliensis genome provides new tools for genomic-assisted breeding and valuable loci to elevate rubber yield.</title>
        <authorList>
            <person name="Cheng H."/>
            <person name="Song X."/>
            <person name="Hu Y."/>
            <person name="Wu T."/>
            <person name="Yang Q."/>
            <person name="An Z."/>
            <person name="Feng S."/>
            <person name="Deng Z."/>
            <person name="Wu W."/>
            <person name="Zeng X."/>
            <person name="Tu M."/>
            <person name="Wang X."/>
            <person name="Huang H."/>
        </authorList>
    </citation>
    <scope>NUCLEOTIDE SEQUENCE</scope>
    <source>
        <strain evidence="3">MT/VB/25A 57/8</strain>
    </source>
</reference>
<feature type="chain" id="PRO_5046580255" evidence="2">
    <location>
        <begin position="20"/>
        <end position="77"/>
    </location>
</feature>
<sequence length="77" mass="8478">MEARPYMLIIILLLGFVAALGPRTCHGSIYKTELAKMSLQKVAKADGFRRPPVTLIPPQLNSRRNQGGPPRAPPLRS</sequence>
<keyword evidence="2" id="KW-0732">Signal</keyword>
<evidence type="ECO:0000256" key="2">
    <source>
        <dbReference type="SAM" id="SignalP"/>
    </source>
</evidence>
<name>A0ABQ9N282_HEVBR</name>
<evidence type="ECO:0000313" key="4">
    <source>
        <dbReference type="Proteomes" id="UP001174677"/>
    </source>
</evidence>
<comment type="caution">
    <text evidence="3">The sequence shown here is derived from an EMBL/GenBank/DDBJ whole genome shotgun (WGS) entry which is preliminary data.</text>
</comment>
<organism evidence="3 4">
    <name type="scientific">Hevea brasiliensis</name>
    <name type="common">Para rubber tree</name>
    <name type="synonym">Siphonia brasiliensis</name>
    <dbReference type="NCBI Taxonomy" id="3981"/>
    <lineage>
        <taxon>Eukaryota</taxon>
        <taxon>Viridiplantae</taxon>
        <taxon>Streptophyta</taxon>
        <taxon>Embryophyta</taxon>
        <taxon>Tracheophyta</taxon>
        <taxon>Spermatophyta</taxon>
        <taxon>Magnoliopsida</taxon>
        <taxon>eudicotyledons</taxon>
        <taxon>Gunneridae</taxon>
        <taxon>Pentapetalae</taxon>
        <taxon>rosids</taxon>
        <taxon>fabids</taxon>
        <taxon>Malpighiales</taxon>
        <taxon>Euphorbiaceae</taxon>
        <taxon>Crotonoideae</taxon>
        <taxon>Micrandreae</taxon>
        <taxon>Hevea</taxon>
    </lineage>
</organism>
<accession>A0ABQ9N282</accession>